<keyword evidence="3" id="KW-1185">Reference proteome</keyword>
<dbReference type="Proteomes" id="UP000325577">
    <property type="component" value="Linkage Group LG11"/>
</dbReference>
<evidence type="ECO:0000256" key="1">
    <source>
        <dbReference type="SAM" id="MobiDB-lite"/>
    </source>
</evidence>
<proteinExistence type="predicted"/>
<evidence type="ECO:0000313" key="3">
    <source>
        <dbReference type="Proteomes" id="UP000325577"/>
    </source>
</evidence>
<protein>
    <submittedName>
        <fullName evidence="2">Uncharacterized protein</fullName>
    </submittedName>
</protein>
<gene>
    <name evidence="2" type="ORF">F0562_022635</name>
</gene>
<dbReference type="AlphaFoldDB" id="A0A5J5BNA1"/>
<dbReference type="EMBL" id="CM018034">
    <property type="protein sequence ID" value="KAA8544623.1"/>
    <property type="molecule type" value="Genomic_DNA"/>
</dbReference>
<evidence type="ECO:0000313" key="2">
    <source>
        <dbReference type="EMBL" id="KAA8544623.1"/>
    </source>
</evidence>
<organism evidence="2 3">
    <name type="scientific">Nyssa sinensis</name>
    <dbReference type="NCBI Taxonomy" id="561372"/>
    <lineage>
        <taxon>Eukaryota</taxon>
        <taxon>Viridiplantae</taxon>
        <taxon>Streptophyta</taxon>
        <taxon>Embryophyta</taxon>
        <taxon>Tracheophyta</taxon>
        <taxon>Spermatophyta</taxon>
        <taxon>Magnoliopsida</taxon>
        <taxon>eudicotyledons</taxon>
        <taxon>Gunneridae</taxon>
        <taxon>Pentapetalae</taxon>
        <taxon>asterids</taxon>
        <taxon>Cornales</taxon>
        <taxon>Nyssaceae</taxon>
        <taxon>Nyssa</taxon>
    </lineage>
</organism>
<accession>A0A5J5BNA1</accession>
<name>A0A5J5BNA1_9ASTE</name>
<sequence>MRSEGRWKSRENREKMREKEKGATRRGDRWMGLRPLIRRRQSSDEFGWVAYGGVWSPSGSRLGFLQLGRRGKLWQISEIPVAKLDVAVFVMNCIADSVTAVVGFIDPVVLVFGGNACVRLVVCDLN</sequence>
<reference evidence="2 3" key="1">
    <citation type="submission" date="2019-09" db="EMBL/GenBank/DDBJ databases">
        <title>A chromosome-level genome assembly of the Chinese tupelo Nyssa sinensis.</title>
        <authorList>
            <person name="Yang X."/>
            <person name="Kang M."/>
            <person name="Yang Y."/>
            <person name="Xiong H."/>
            <person name="Wang M."/>
            <person name="Zhang Z."/>
            <person name="Wang Z."/>
            <person name="Wu H."/>
            <person name="Ma T."/>
            <person name="Liu J."/>
            <person name="Xi Z."/>
        </authorList>
    </citation>
    <scope>NUCLEOTIDE SEQUENCE [LARGE SCALE GENOMIC DNA]</scope>
    <source>
        <strain evidence="2">J267</strain>
        <tissue evidence="2">Leaf</tissue>
    </source>
</reference>
<feature type="region of interest" description="Disordered" evidence="1">
    <location>
        <begin position="1"/>
        <end position="26"/>
    </location>
</feature>